<dbReference type="Pfam" id="PF16323">
    <property type="entry name" value="DUF4959"/>
    <property type="match status" value="1"/>
</dbReference>
<dbReference type="InterPro" id="IPR032164">
    <property type="entry name" value="DUF5000"/>
</dbReference>
<feature type="domain" description="DUF5000" evidence="2">
    <location>
        <begin position="250"/>
        <end position="392"/>
    </location>
</feature>
<dbReference type="InterPro" id="IPR032527">
    <property type="entry name" value="DUF4959"/>
</dbReference>
<evidence type="ECO:0008006" key="6">
    <source>
        <dbReference type="Google" id="ProtNLM"/>
    </source>
</evidence>
<evidence type="ECO:0000313" key="5">
    <source>
        <dbReference type="Proteomes" id="UP000192610"/>
    </source>
</evidence>
<proteinExistence type="predicted"/>
<feature type="domain" description="DUF4959" evidence="1">
    <location>
        <begin position="19"/>
        <end position="123"/>
    </location>
</feature>
<dbReference type="STRING" id="354355.SAMN05660816_05286"/>
<gene>
    <name evidence="4" type="ORF">A4H97_25335</name>
</gene>
<evidence type="ECO:0000259" key="3">
    <source>
        <dbReference type="Pfam" id="PF17166"/>
    </source>
</evidence>
<dbReference type="OrthoDB" id="621114at2"/>
<reference evidence="5" key="1">
    <citation type="submission" date="2016-04" db="EMBL/GenBank/DDBJ databases">
        <authorList>
            <person name="Chen L."/>
            <person name="Zhuang W."/>
            <person name="Wang G."/>
        </authorList>
    </citation>
    <scope>NUCLEOTIDE SEQUENCE [LARGE SCALE GENOMIC DNA]</scope>
    <source>
        <strain evidence="5">17621</strain>
    </source>
</reference>
<dbReference type="Pfam" id="PF17166">
    <property type="entry name" value="DUF5126"/>
    <property type="match status" value="1"/>
</dbReference>
<evidence type="ECO:0000259" key="2">
    <source>
        <dbReference type="Pfam" id="PF16391"/>
    </source>
</evidence>
<evidence type="ECO:0000313" key="4">
    <source>
        <dbReference type="EMBL" id="OQP52646.1"/>
    </source>
</evidence>
<dbReference type="Proteomes" id="UP000192610">
    <property type="component" value="Unassembled WGS sequence"/>
</dbReference>
<organism evidence="4 5">
    <name type="scientific">Niastella yeongjuensis</name>
    <dbReference type="NCBI Taxonomy" id="354355"/>
    <lineage>
        <taxon>Bacteria</taxon>
        <taxon>Pseudomonadati</taxon>
        <taxon>Bacteroidota</taxon>
        <taxon>Chitinophagia</taxon>
        <taxon>Chitinophagales</taxon>
        <taxon>Chitinophagaceae</taxon>
        <taxon>Niastella</taxon>
    </lineage>
</organism>
<dbReference type="InterPro" id="IPR033431">
    <property type="entry name" value="DUF5126"/>
</dbReference>
<dbReference type="AlphaFoldDB" id="A0A1V9F301"/>
<dbReference type="Gene3D" id="2.60.120.260">
    <property type="entry name" value="Galactose-binding domain-like"/>
    <property type="match status" value="1"/>
</dbReference>
<sequence>MKKHIETIIALLLLTAVWSCKKEDVNGIKQGGGEAPGVVSGITVQNDHGAATISYVLPDDEDLLYVKAVYTLPNGTEREVKSSYYGNQLRVDGFADTLKHTVKLYAMTRSETAGEPVEVQVEPLVPHIQLVYRSLAVRATAGGIRISSKNPYRGEIVIVPMVDSTNAGEWKPLDNVYTSDSAIAVSIRGLTPIQKKFAFTVRDRWLNHTDTLYATITPKMELLINKNEYSVYQCDNDTKMSYGTTVDLMWKGLMSNEWPCLFTDESSGIPTTITWSVGAAPVKLTRFNLLTRKEGALWYSKGSPRRFEIYGSNNPTHDGDWSKWTKLLTCEVLKPSGLPFGTENNADNTAGSVGFSFDFDEDAPPYQYLRLKCLQNWMGTYFIEIQNMSTWKTN</sequence>
<evidence type="ECO:0000259" key="1">
    <source>
        <dbReference type="Pfam" id="PF16323"/>
    </source>
</evidence>
<protein>
    <recommendedName>
        <fullName evidence="6">DUF4959 domain-containing protein</fullName>
    </recommendedName>
</protein>
<comment type="caution">
    <text evidence="4">The sequence shown here is derived from an EMBL/GenBank/DDBJ whole genome shotgun (WGS) entry which is preliminary data.</text>
</comment>
<keyword evidence="5" id="KW-1185">Reference proteome</keyword>
<accession>A0A1V9F301</accession>
<dbReference type="Pfam" id="PF16391">
    <property type="entry name" value="DUF5000"/>
    <property type="match status" value="1"/>
</dbReference>
<name>A0A1V9F301_9BACT</name>
<dbReference type="RefSeq" id="WP_081198120.1">
    <property type="nucleotide sequence ID" value="NZ_FOCZ01000012.1"/>
</dbReference>
<dbReference type="EMBL" id="LVXG01000008">
    <property type="protein sequence ID" value="OQP52646.1"/>
    <property type="molecule type" value="Genomic_DNA"/>
</dbReference>
<feature type="domain" description="DUF5126" evidence="3">
    <location>
        <begin position="125"/>
        <end position="226"/>
    </location>
</feature>